<keyword evidence="2" id="KW-1185">Reference proteome</keyword>
<organism evidence="1 2">
    <name type="scientific">Phlyctema vagabunda</name>
    <dbReference type="NCBI Taxonomy" id="108571"/>
    <lineage>
        <taxon>Eukaryota</taxon>
        <taxon>Fungi</taxon>
        <taxon>Dikarya</taxon>
        <taxon>Ascomycota</taxon>
        <taxon>Pezizomycotina</taxon>
        <taxon>Leotiomycetes</taxon>
        <taxon>Helotiales</taxon>
        <taxon>Dermateaceae</taxon>
        <taxon>Phlyctema</taxon>
    </lineage>
</organism>
<name>A0ABR4PK93_9HELO</name>
<dbReference type="EMBL" id="JBFCZG010000004">
    <property type="protein sequence ID" value="KAL3423765.1"/>
    <property type="molecule type" value="Genomic_DNA"/>
</dbReference>
<evidence type="ECO:0000313" key="1">
    <source>
        <dbReference type="EMBL" id="KAL3423765.1"/>
    </source>
</evidence>
<accession>A0ABR4PK93</accession>
<evidence type="ECO:0000313" key="2">
    <source>
        <dbReference type="Proteomes" id="UP001629113"/>
    </source>
</evidence>
<proteinExistence type="predicted"/>
<dbReference type="Proteomes" id="UP001629113">
    <property type="component" value="Unassembled WGS sequence"/>
</dbReference>
<reference evidence="1 2" key="1">
    <citation type="submission" date="2024-06" db="EMBL/GenBank/DDBJ databases">
        <title>Complete genome of Phlyctema vagabunda strain 19-DSS-EL-015.</title>
        <authorList>
            <person name="Fiorenzani C."/>
        </authorList>
    </citation>
    <scope>NUCLEOTIDE SEQUENCE [LARGE SCALE GENOMIC DNA]</scope>
    <source>
        <strain evidence="1 2">19-DSS-EL-015</strain>
    </source>
</reference>
<sequence>MTICARTTKPYILSRVHGISSSTRVCGRVCSNNLTDGMLYR</sequence>
<comment type="caution">
    <text evidence="1">The sequence shown here is derived from an EMBL/GenBank/DDBJ whole genome shotgun (WGS) entry which is preliminary data.</text>
</comment>
<gene>
    <name evidence="1" type="ORF">PVAG01_05512</name>
</gene>
<protein>
    <submittedName>
        <fullName evidence="1">Uncharacterized protein</fullName>
    </submittedName>
</protein>